<evidence type="ECO:0000313" key="4">
    <source>
        <dbReference type="Proteomes" id="UP000030321"/>
    </source>
</evidence>
<accession>A0A0A1VWF8</accession>
<dbReference type="InterPro" id="IPR025668">
    <property type="entry name" value="Tnp_DDE_dom"/>
</dbReference>
<dbReference type="Pfam" id="PF13586">
    <property type="entry name" value="DDE_Tnp_1_2"/>
    <property type="match status" value="1"/>
</dbReference>
<sequence length="133" mass="15492">MDKIYRTRENRAWCKERGIRISGPPLGRPAKNVSKEQKKQATDDERIRNCIEGKFGQGKRRFSLGKVMAKLPHTSFSAIAITFLVMNLSNLLRQVFWAFLCLKWKNSTFSRSMIRISYNLKINQQLKLMLVAK</sequence>
<feature type="domain" description="Transposase DDE" evidence="2">
    <location>
        <begin position="2"/>
        <end position="88"/>
    </location>
</feature>
<evidence type="ECO:0000313" key="3">
    <source>
        <dbReference type="EMBL" id="GAL93899.1"/>
    </source>
</evidence>
<proteinExistence type="predicted"/>
<dbReference type="EMBL" id="BBPA01000051">
    <property type="protein sequence ID" value="GAL93899.1"/>
    <property type="molecule type" value="Genomic_DNA"/>
</dbReference>
<evidence type="ECO:0000256" key="1">
    <source>
        <dbReference type="SAM" id="Phobius"/>
    </source>
</evidence>
<protein>
    <submittedName>
        <fullName evidence="3">Transposase</fullName>
    </submittedName>
</protein>
<dbReference type="Proteomes" id="UP000030321">
    <property type="component" value="Unassembled WGS sequence"/>
</dbReference>
<organism evidence="3 4">
    <name type="scientific">Microcystis aeruginosa NIES-44</name>
    <dbReference type="NCBI Taxonomy" id="449439"/>
    <lineage>
        <taxon>Bacteria</taxon>
        <taxon>Bacillati</taxon>
        <taxon>Cyanobacteriota</taxon>
        <taxon>Cyanophyceae</taxon>
        <taxon>Oscillatoriophycideae</taxon>
        <taxon>Chroococcales</taxon>
        <taxon>Microcystaceae</taxon>
        <taxon>Microcystis</taxon>
    </lineage>
</organism>
<comment type="caution">
    <text evidence="3">The sequence shown here is derived from an EMBL/GenBank/DDBJ whole genome shotgun (WGS) entry which is preliminary data.</text>
</comment>
<evidence type="ECO:0000259" key="2">
    <source>
        <dbReference type="Pfam" id="PF13586"/>
    </source>
</evidence>
<keyword evidence="1" id="KW-0812">Transmembrane</keyword>
<keyword evidence="1" id="KW-0472">Membrane</keyword>
<feature type="transmembrane region" description="Helical" evidence="1">
    <location>
        <begin position="76"/>
        <end position="102"/>
    </location>
</feature>
<gene>
    <name evidence="3" type="ORF">N44_02479</name>
</gene>
<reference evidence="4" key="1">
    <citation type="journal article" date="2015" name="Genome">
        <title>Whole Genome Sequence of the Non-Microcystin-Producing Microcystis aeruginosa Strain NIES-44.</title>
        <authorList>
            <person name="Okano K."/>
            <person name="Miyata N."/>
            <person name="Ozaki Y."/>
        </authorList>
    </citation>
    <scope>NUCLEOTIDE SEQUENCE [LARGE SCALE GENOMIC DNA]</scope>
    <source>
        <strain evidence="4">NIES-44</strain>
    </source>
</reference>
<dbReference type="AlphaFoldDB" id="A0A0A1VWF8"/>
<keyword evidence="1" id="KW-1133">Transmembrane helix</keyword>
<name>A0A0A1VWF8_MICAE</name>